<dbReference type="SUPFAM" id="SSF56801">
    <property type="entry name" value="Acetyl-CoA synthetase-like"/>
    <property type="match status" value="1"/>
</dbReference>
<dbReference type="AlphaFoldDB" id="A0AAW6LLE8"/>
<dbReference type="FunFam" id="3.40.50.12780:FF:000003">
    <property type="entry name" value="Long-chain-fatty-acid--CoA ligase FadD"/>
    <property type="match status" value="1"/>
</dbReference>
<dbReference type="InterPro" id="IPR025110">
    <property type="entry name" value="AMP-bd_C"/>
</dbReference>
<dbReference type="InterPro" id="IPR045851">
    <property type="entry name" value="AMP-bd_C_sf"/>
</dbReference>
<dbReference type="PANTHER" id="PTHR43201:SF5">
    <property type="entry name" value="MEDIUM-CHAIN ACYL-COA LIGASE ACSF2, MITOCHONDRIAL"/>
    <property type="match status" value="1"/>
</dbReference>
<comment type="similarity">
    <text evidence="1">Belongs to the ATP-dependent AMP-binding enzyme family.</text>
</comment>
<dbReference type="Gene3D" id="3.40.50.980">
    <property type="match status" value="2"/>
</dbReference>
<feature type="domain" description="AMP-dependent synthetase/ligase" evidence="3">
    <location>
        <begin position="27"/>
        <end position="401"/>
    </location>
</feature>
<dbReference type="Gene3D" id="2.30.38.10">
    <property type="entry name" value="Luciferase, Domain 3"/>
    <property type="match status" value="1"/>
</dbReference>
<dbReference type="Proteomes" id="UP001217325">
    <property type="component" value="Unassembled WGS sequence"/>
</dbReference>
<comment type="caution">
    <text evidence="5">The sequence shown here is derived from an EMBL/GenBank/DDBJ whole genome shotgun (WGS) entry which is preliminary data.</text>
</comment>
<dbReference type="PANTHER" id="PTHR43201">
    <property type="entry name" value="ACYL-COA SYNTHETASE"/>
    <property type="match status" value="1"/>
</dbReference>
<keyword evidence="2" id="KW-0436">Ligase</keyword>
<evidence type="ECO:0000256" key="2">
    <source>
        <dbReference type="ARBA" id="ARBA00022598"/>
    </source>
</evidence>
<dbReference type="GO" id="GO:0006631">
    <property type="term" value="P:fatty acid metabolic process"/>
    <property type="evidence" value="ECO:0007669"/>
    <property type="project" value="TreeGrafter"/>
</dbReference>
<proteinExistence type="inferred from homology"/>
<dbReference type="EMBL" id="JARDXE010000008">
    <property type="protein sequence ID" value="MDE8646000.1"/>
    <property type="molecule type" value="Genomic_DNA"/>
</dbReference>
<evidence type="ECO:0000313" key="5">
    <source>
        <dbReference type="EMBL" id="MDE8646000.1"/>
    </source>
</evidence>
<dbReference type="PROSITE" id="PS00455">
    <property type="entry name" value="AMP_BINDING"/>
    <property type="match status" value="1"/>
</dbReference>
<dbReference type="InterPro" id="IPR020845">
    <property type="entry name" value="AMP-binding_CS"/>
</dbReference>
<evidence type="ECO:0000259" key="4">
    <source>
        <dbReference type="Pfam" id="PF13193"/>
    </source>
</evidence>
<dbReference type="FunFam" id="3.30.300.30:FF:000008">
    <property type="entry name" value="2,3-dihydroxybenzoate-AMP ligase"/>
    <property type="match status" value="1"/>
</dbReference>
<evidence type="ECO:0000313" key="6">
    <source>
        <dbReference type="Proteomes" id="UP001217325"/>
    </source>
</evidence>
<feature type="domain" description="AMP-binding enzyme C-terminal" evidence="4">
    <location>
        <begin position="452"/>
        <end position="528"/>
    </location>
</feature>
<dbReference type="Pfam" id="PF00501">
    <property type="entry name" value="AMP-binding"/>
    <property type="match status" value="1"/>
</dbReference>
<dbReference type="Gene3D" id="3.30.300.30">
    <property type="match status" value="1"/>
</dbReference>
<name>A0AAW6LLE8_RHOSG</name>
<dbReference type="GO" id="GO:0031956">
    <property type="term" value="F:medium-chain fatty acid-CoA ligase activity"/>
    <property type="evidence" value="ECO:0007669"/>
    <property type="project" value="TreeGrafter"/>
</dbReference>
<dbReference type="RefSeq" id="WP_039973143.1">
    <property type="nucleotide sequence ID" value="NZ_AP026691.1"/>
</dbReference>
<gene>
    <name evidence="5" type="ORF">PXH69_13640</name>
</gene>
<reference evidence="5" key="1">
    <citation type="submission" date="2023-02" db="EMBL/GenBank/DDBJ databases">
        <title>A novel hydrolase synthesized by Rhodococcus erythropolis HQ is responsible for the detoxification of Zearalenone.</title>
        <authorList>
            <person name="Hu J."/>
            <person name="Xu J."/>
        </authorList>
    </citation>
    <scope>NUCLEOTIDE SEQUENCE</scope>
    <source>
        <strain evidence="5">HQ</strain>
    </source>
</reference>
<dbReference type="Pfam" id="PF13193">
    <property type="entry name" value="AMP-binding_C"/>
    <property type="match status" value="1"/>
</dbReference>
<dbReference type="InterPro" id="IPR000873">
    <property type="entry name" value="AMP-dep_synth/lig_dom"/>
</dbReference>
<sequence length="545" mass="59029">MSTPLPSYTSGVWDGPMLGDTIGDNLDRTVAAHGDRDALIDHASGRRWTYREFAEQVNGLAAGLLSRGVGKGDRVGIWAPNCPEWTFTQYATAKVGAILVNINPAYRSHELQYVLEQAGISTLVSAASFKTSDYASMIETVRPQCPDLTSVLLLGSPEWDAVLADGLAAQASDPAPLAAAQAALSADDAINIQYTSGTTGFPKGATLSHHNILNNGYFVGELCHYSEVDRVCIPVPFYHCFGMVMGNLACTSHGAAMVIPGPAFDPRASLEAVQAEKCTSLYGVPTMFIAELALPDFDSFDLSSLRTGIMAGSPCPVEVMKQVIDRMGMSEVSICYGMTETSPVSLQTRSDDSIEQRTETVGRVGPHLEIKIVDPATGLTVPRGEPGELCTRGYSVMLGYWENPEKTAEAIDAARWMHTGDIGVMDEAGYVAITGRIKDMVIRGGENVYPREIEEFLYTHPDILDAQVIGVPDAKYGEELMVWVQMREGADDLDADSVRAFCTGKLAHYKIPRYVHVVDEFPMTVTGKVRKIAMREQAIELIGQA</sequence>
<organism evidence="5 6">
    <name type="scientific">Rhodococcus qingshengii</name>
    <dbReference type="NCBI Taxonomy" id="334542"/>
    <lineage>
        <taxon>Bacteria</taxon>
        <taxon>Bacillati</taxon>
        <taxon>Actinomycetota</taxon>
        <taxon>Actinomycetes</taxon>
        <taxon>Mycobacteriales</taxon>
        <taxon>Nocardiaceae</taxon>
        <taxon>Rhodococcus</taxon>
        <taxon>Rhodococcus erythropolis group</taxon>
    </lineage>
</organism>
<protein>
    <submittedName>
        <fullName evidence="5">AMP-binding protein</fullName>
    </submittedName>
</protein>
<evidence type="ECO:0000256" key="1">
    <source>
        <dbReference type="ARBA" id="ARBA00006432"/>
    </source>
</evidence>
<accession>A0AAW6LLE8</accession>
<evidence type="ECO:0000259" key="3">
    <source>
        <dbReference type="Pfam" id="PF00501"/>
    </source>
</evidence>
<dbReference type="CDD" id="cd05917">
    <property type="entry name" value="FACL_like_2"/>
    <property type="match status" value="1"/>
</dbReference>
<dbReference type="KEGG" id="rqi:C1M55_09195"/>